<organism evidence="1 2">
    <name type="scientific">Neisseria mucosa (strain ATCC 25996 / DSM 4631 / NCTC 10774 / M26)</name>
    <dbReference type="NCBI Taxonomy" id="546266"/>
    <lineage>
        <taxon>Bacteria</taxon>
        <taxon>Pseudomonadati</taxon>
        <taxon>Pseudomonadota</taxon>
        <taxon>Betaproteobacteria</taxon>
        <taxon>Neisseriales</taxon>
        <taxon>Neisseriaceae</taxon>
        <taxon>Neisseria</taxon>
    </lineage>
</organism>
<protein>
    <submittedName>
        <fullName evidence="1">Uncharacterized protein</fullName>
    </submittedName>
</protein>
<evidence type="ECO:0000313" key="1">
    <source>
        <dbReference type="EMBL" id="EFC88940.1"/>
    </source>
</evidence>
<gene>
    <name evidence="1" type="ORF">NEIMUCOT_04602</name>
</gene>
<dbReference type="STRING" id="546266.NEIMUCOT_04602"/>
<sequence length="43" mass="5099">MKISDDLCFIIKPLYQHTIFRFILFTTPFHSVSLNNCKPANRK</sequence>
<dbReference type="EMBL" id="ACDX02000005">
    <property type="protein sequence ID" value="EFC88940.1"/>
    <property type="molecule type" value="Genomic_DNA"/>
</dbReference>
<name>D2ZVF9_NEIM2</name>
<evidence type="ECO:0000313" key="2">
    <source>
        <dbReference type="Proteomes" id="UP000003344"/>
    </source>
</evidence>
<dbReference type="AlphaFoldDB" id="D2ZVF9"/>
<accession>D2ZVF9</accession>
<comment type="caution">
    <text evidence="1">The sequence shown here is derived from an EMBL/GenBank/DDBJ whole genome shotgun (WGS) entry which is preliminary data.</text>
</comment>
<dbReference type="Proteomes" id="UP000003344">
    <property type="component" value="Unassembled WGS sequence"/>
</dbReference>
<reference evidence="1 2" key="1">
    <citation type="submission" date="2009-10" db="EMBL/GenBank/DDBJ databases">
        <authorList>
            <person name="Weinstock G."/>
            <person name="Sodergren E."/>
            <person name="Clifton S."/>
            <person name="Fulton L."/>
            <person name="Fulton B."/>
            <person name="Courtney L."/>
            <person name="Fronick C."/>
            <person name="Harrison M."/>
            <person name="Strong C."/>
            <person name="Farmer C."/>
            <person name="Delahaunty K."/>
            <person name="Markovic C."/>
            <person name="Hall O."/>
            <person name="Minx P."/>
            <person name="Tomlinson C."/>
            <person name="Mitreva M."/>
            <person name="Nelson J."/>
            <person name="Hou S."/>
            <person name="Wollam A."/>
            <person name="Pepin K.H."/>
            <person name="Johnson M."/>
            <person name="Bhonagiri V."/>
            <person name="Nash W.E."/>
            <person name="Warren W."/>
            <person name="Chinwalla A."/>
            <person name="Mardis E.R."/>
            <person name="Wilson R.K."/>
        </authorList>
    </citation>
    <scope>NUCLEOTIDE SEQUENCE [LARGE SCALE GENOMIC DNA]</scope>
    <source>
        <strain evidence="2">ATCC 25996 / DSM 4631 / NCTC 10774 / M26</strain>
    </source>
</reference>
<proteinExistence type="predicted"/>